<evidence type="ECO:0000313" key="7">
    <source>
        <dbReference type="Ensembl" id="ENSPCEP00000023877.1"/>
    </source>
</evidence>
<dbReference type="GO" id="GO:0070062">
    <property type="term" value="C:extracellular exosome"/>
    <property type="evidence" value="ECO:0007669"/>
    <property type="project" value="TreeGrafter"/>
</dbReference>
<dbReference type="PANTHER" id="PTHR11639:SF77">
    <property type="entry name" value="PROTEIN S100-A12"/>
    <property type="match status" value="1"/>
</dbReference>
<dbReference type="InterPro" id="IPR011992">
    <property type="entry name" value="EF-hand-dom_pair"/>
</dbReference>
<dbReference type="PROSITE" id="PS00303">
    <property type="entry name" value="S100_CABP"/>
    <property type="match status" value="1"/>
</dbReference>
<dbReference type="SUPFAM" id="SSF47473">
    <property type="entry name" value="EF-hand"/>
    <property type="match status" value="1"/>
</dbReference>
<dbReference type="GO" id="GO:0005509">
    <property type="term" value="F:calcium ion binding"/>
    <property type="evidence" value="ECO:0007669"/>
    <property type="project" value="InterPro"/>
</dbReference>
<dbReference type="Pfam" id="PF01023">
    <property type="entry name" value="S_100"/>
    <property type="match status" value="1"/>
</dbReference>
<dbReference type="GO" id="GO:0043542">
    <property type="term" value="P:endothelial cell migration"/>
    <property type="evidence" value="ECO:0007669"/>
    <property type="project" value="TreeGrafter"/>
</dbReference>
<evidence type="ECO:0000256" key="2">
    <source>
        <dbReference type="ARBA" id="ARBA00022723"/>
    </source>
</evidence>
<feature type="domain" description="EF-hand" evidence="6">
    <location>
        <begin position="60"/>
        <end position="95"/>
    </location>
</feature>
<keyword evidence="2 5" id="KW-0479">Metal-binding</keyword>
<keyword evidence="4 5" id="KW-0106">Calcium</keyword>
<dbReference type="Ensembl" id="ENSPCET00000024673.1">
    <property type="protein sequence ID" value="ENSPCEP00000023877.1"/>
    <property type="gene ID" value="ENSPCEG00000018081.1"/>
</dbReference>
<dbReference type="PANTHER" id="PTHR11639">
    <property type="entry name" value="S100 CALCIUM-BINDING PROTEIN"/>
    <property type="match status" value="1"/>
</dbReference>
<dbReference type="PROSITE" id="PS50222">
    <property type="entry name" value="EF_HAND_2"/>
    <property type="match status" value="1"/>
</dbReference>
<comment type="similarity">
    <text evidence="1 5">Belongs to the S-100 family.</text>
</comment>
<name>A0A8C8SRM1_9SAUR</name>
<reference evidence="7" key="1">
    <citation type="submission" date="2025-08" db="UniProtKB">
        <authorList>
            <consortium name="Ensembl"/>
        </authorList>
    </citation>
    <scope>IDENTIFICATION</scope>
</reference>
<proteinExistence type="inferred from homology"/>
<keyword evidence="8" id="KW-1185">Reference proteome</keyword>
<evidence type="ECO:0000256" key="4">
    <source>
        <dbReference type="ARBA" id="ARBA00022837"/>
    </source>
</evidence>
<accession>A0A8C8SRM1</accession>
<dbReference type="PROSITE" id="PS00018">
    <property type="entry name" value="EF_HAND_1"/>
    <property type="match status" value="1"/>
</dbReference>
<protein>
    <recommendedName>
        <fullName evidence="5">Protein S100</fullName>
    </recommendedName>
    <alternativeName>
        <fullName evidence="5">S100 calcium-binding protein</fullName>
    </alternativeName>
</protein>
<evidence type="ECO:0000256" key="3">
    <source>
        <dbReference type="ARBA" id="ARBA00022737"/>
    </source>
</evidence>
<dbReference type="InterPro" id="IPR002048">
    <property type="entry name" value="EF_hand_dom"/>
</dbReference>
<sequence length="118" mass="13749">MTQVSQTIKGDLSELERAIEVIIKIYHSYSGKVGHTDTLTKGELKQLIDKQLVNFLKNKKDTASIDTLFKELDKNRDHQLSFGEFMVLLCRVTVATHDHLHQLEQQQQQQQQQQQHQH</sequence>
<dbReference type="GO" id="GO:0048306">
    <property type="term" value="F:calcium-dependent protein binding"/>
    <property type="evidence" value="ECO:0007669"/>
    <property type="project" value="TreeGrafter"/>
</dbReference>
<dbReference type="Gene3D" id="1.10.238.10">
    <property type="entry name" value="EF-hand"/>
    <property type="match status" value="1"/>
</dbReference>
<evidence type="ECO:0000259" key="6">
    <source>
        <dbReference type="PROSITE" id="PS50222"/>
    </source>
</evidence>
<dbReference type="AlphaFoldDB" id="A0A8C8SRM1"/>
<dbReference type="Proteomes" id="UP000694393">
    <property type="component" value="Unplaced"/>
</dbReference>
<dbReference type="SMART" id="SM01394">
    <property type="entry name" value="S_100"/>
    <property type="match status" value="1"/>
</dbReference>
<dbReference type="InterPro" id="IPR001751">
    <property type="entry name" value="S100/CaBP7/8-like_CS"/>
</dbReference>
<evidence type="ECO:0000313" key="8">
    <source>
        <dbReference type="Proteomes" id="UP000694393"/>
    </source>
</evidence>
<reference evidence="7" key="2">
    <citation type="submission" date="2025-09" db="UniProtKB">
        <authorList>
            <consortium name="Ensembl"/>
        </authorList>
    </citation>
    <scope>IDENTIFICATION</scope>
</reference>
<keyword evidence="3" id="KW-0677">Repeat</keyword>
<dbReference type="InterPro" id="IPR018247">
    <property type="entry name" value="EF_Hand_1_Ca_BS"/>
</dbReference>
<dbReference type="InterPro" id="IPR013787">
    <property type="entry name" value="S100_Ca-bd_sub"/>
</dbReference>
<organism evidence="7 8">
    <name type="scientific">Pelusios castaneus</name>
    <name type="common">West African mud turtle</name>
    <dbReference type="NCBI Taxonomy" id="367368"/>
    <lineage>
        <taxon>Eukaryota</taxon>
        <taxon>Metazoa</taxon>
        <taxon>Chordata</taxon>
        <taxon>Craniata</taxon>
        <taxon>Vertebrata</taxon>
        <taxon>Euteleostomi</taxon>
        <taxon>Archelosauria</taxon>
        <taxon>Testudinata</taxon>
        <taxon>Testudines</taxon>
        <taxon>Pleurodira</taxon>
        <taxon>Pelomedusidae</taxon>
        <taxon>Pelusios</taxon>
    </lineage>
</organism>
<evidence type="ECO:0000256" key="5">
    <source>
        <dbReference type="RuleBase" id="RU361184"/>
    </source>
</evidence>
<evidence type="ECO:0000256" key="1">
    <source>
        <dbReference type="ARBA" id="ARBA00007323"/>
    </source>
</evidence>
<dbReference type="GO" id="GO:0005737">
    <property type="term" value="C:cytoplasm"/>
    <property type="evidence" value="ECO:0007669"/>
    <property type="project" value="TreeGrafter"/>
</dbReference>